<dbReference type="Proteomes" id="UP001529510">
    <property type="component" value="Unassembled WGS sequence"/>
</dbReference>
<proteinExistence type="predicted"/>
<reference evidence="1 2" key="1">
    <citation type="submission" date="2024-05" db="EMBL/GenBank/DDBJ databases">
        <title>Genome sequencing and assembly of Indian major carp, Cirrhinus mrigala (Hamilton, 1822).</title>
        <authorList>
            <person name="Mohindra V."/>
            <person name="Chowdhury L.M."/>
            <person name="Lal K."/>
            <person name="Jena J.K."/>
        </authorList>
    </citation>
    <scope>NUCLEOTIDE SEQUENCE [LARGE SCALE GENOMIC DNA]</scope>
    <source>
        <strain evidence="1">CM1030</strain>
        <tissue evidence="1">Blood</tissue>
    </source>
</reference>
<feature type="non-terminal residue" evidence="1">
    <location>
        <position position="53"/>
    </location>
</feature>
<evidence type="ECO:0000313" key="1">
    <source>
        <dbReference type="EMBL" id="KAL0188792.1"/>
    </source>
</evidence>
<dbReference type="AlphaFoldDB" id="A0ABD0QRI2"/>
<evidence type="ECO:0000313" key="2">
    <source>
        <dbReference type="Proteomes" id="UP001529510"/>
    </source>
</evidence>
<accession>A0ABD0QRI2</accession>
<gene>
    <name evidence="1" type="ORF">M9458_015891</name>
</gene>
<comment type="caution">
    <text evidence="1">The sequence shown here is derived from an EMBL/GenBank/DDBJ whole genome shotgun (WGS) entry which is preliminary data.</text>
</comment>
<name>A0ABD0QRI2_CIRMR</name>
<dbReference type="EMBL" id="JAMKFB020000007">
    <property type="protein sequence ID" value="KAL0188792.1"/>
    <property type="molecule type" value="Genomic_DNA"/>
</dbReference>
<protein>
    <submittedName>
        <fullName evidence="1">Uncharacterized protein</fullName>
    </submittedName>
</protein>
<keyword evidence="2" id="KW-1185">Reference proteome</keyword>
<organism evidence="1 2">
    <name type="scientific">Cirrhinus mrigala</name>
    <name type="common">Mrigala</name>
    <dbReference type="NCBI Taxonomy" id="683832"/>
    <lineage>
        <taxon>Eukaryota</taxon>
        <taxon>Metazoa</taxon>
        <taxon>Chordata</taxon>
        <taxon>Craniata</taxon>
        <taxon>Vertebrata</taxon>
        <taxon>Euteleostomi</taxon>
        <taxon>Actinopterygii</taxon>
        <taxon>Neopterygii</taxon>
        <taxon>Teleostei</taxon>
        <taxon>Ostariophysi</taxon>
        <taxon>Cypriniformes</taxon>
        <taxon>Cyprinidae</taxon>
        <taxon>Labeoninae</taxon>
        <taxon>Labeonini</taxon>
        <taxon>Cirrhinus</taxon>
    </lineage>
</organism>
<sequence>PFGVNQPGPYVMYTSVDSNGYLKNASGEYTAQNRLTLDGKGITHISLPSISCL</sequence>
<feature type="non-terminal residue" evidence="1">
    <location>
        <position position="1"/>
    </location>
</feature>